<dbReference type="Proteomes" id="UP000324748">
    <property type="component" value="Unassembled WGS sequence"/>
</dbReference>
<feature type="region of interest" description="Disordered" evidence="1">
    <location>
        <begin position="114"/>
        <end position="164"/>
    </location>
</feature>
<evidence type="ECO:0000256" key="1">
    <source>
        <dbReference type="SAM" id="MobiDB-lite"/>
    </source>
</evidence>
<evidence type="ECO:0000313" key="2">
    <source>
        <dbReference type="EMBL" id="KAA1089540.1"/>
    </source>
</evidence>
<keyword evidence="3" id="KW-1185">Reference proteome</keyword>
<dbReference type="OrthoDB" id="10542952at2759"/>
<organism evidence="2 3">
    <name type="scientific">Puccinia graminis f. sp. tritici</name>
    <dbReference type="NCBI Taxonomy" id="56615"/>
    <lineage>
        <taxon>Eukaryota</taxon>
        <taxon>Fungi</taxon>
        <taxon>Dikarya</taxon>
        <taxon>Basidiomycota</taxon>
        <taxon>Pucciniomycotina</taxon>
        <taxon>Pucciniomycetes</taxon>
        <taxon>Pucciniales</taxon>
        <taxon>Pucciniaceae</taxon>
        <taxon>Puccinia</taxon>
    </lineage>
</organism>
<gene>
    <name evidence="2" type="ORF">PGT21_021407</name>
</gene>
<sequence>MNDDVMFVLLRIGTSVWFMDDDDRSLVIPETSFLPHTNTSNINSSNSKYNSTKKTSLNRGQQVLLQNILTARQTELKSTLIIPTLLPPPSLTTPPATTNTLIIIIIIIRSGKGKKREDKQQQQQQQVNSQDLNSPNPVPLSLRSHRPPQGTCKLYTRISSSGSD</sequence>
<evidence type="ECO:0000313" key="3">
    <source>
        <dbReference type="Proteomes" id="UP000324748"/>
    </source>
</evidence>
<dbReference type="AlphaFoldDB" id="A0A5B0NN85"/>
<name>A0A5B0NN85_PUCGR</name>
<proteinExistence type="predicted"/>
<protein>
    <submittedName>
        <fullName evidence="2">Uncharacterized protein</fullName>
    </submittedName>
</protein>
<comment type="caution">
    <text evidence="2">The sequence shown here is derived from an EMBL/GenBank/DDBJ whole genome shotgun (WGS) entry which is preliminary data.</text>
</comment>
<accession>A0A5B0NN85</accession>
<dbReference type="EMBL" id="VSWC01000093">
    <property type="protein sequence ID" value="KAA1089540.1"/>
    <property type="molecule type" value="Genomic_DNA"/>
</dbReference>
<reference evidence="2 3" key="1">
    <citation type="submission" date="2019-05" db="EMBL/GenBank/DDBJ databases">
        <title>Emergence of the Ug99 lineage of the wheat stem rust pathogen through somatic hybridization.</title>
        <authorList>
            <person name="Li F."/>
            <person name="Upadhyaya N.M."/>
            <person name="Sperschneider J."/>
            <person name="Matny O."/>
            <person name="Nguyen-Phuc H."/>
            <person name="Mago R."/>
            <person name="Raley C."/>
            <person name="Miller M.E."/>
            <person name="Silverstein K.A.T."/>
            <person name="Henningsen E."/>
            <person name="Hirsch C.D."/>
            <person name="Visser B."/>
            <person name="Pretorius Z.A."/>
            <person name="Steffenson B.J."/>
            <person name="Schwessinger B."/>
            <person name="Dodds P.N."/>
            <person name="Figueroa M."/>
        </authorList>
    </citation>
    <scope>NUCLEOTIDE SEQUENCE [LARGE SCALE GENOMIC DNA]</scope>
    <source>
        <strain evidence="2">21-0</strain>
    </source>
</reference>